<evidence type="ECO:0000313" key="2">
    <source>
        <dbReference type="Proteomes" id="UP000095594"/>
    </source>
</evidence>
<dbReference type="EMBL" id="CYZX01000013">
    <property type="protein sequence ID" value="CUO67572.1"/>
    <property type="molecule type" value="Genomic_DNA"/>
</dbReference>
<dbReference type="OrthoDB" id="7276772at2"/>
<organism evidence="1 2">
    <name type="scientific">Clostridium disporicum</name>
    <dbReference type="NCBI Taxonomy" id="84024"/>
    <lineage>
        <taxon>Bacteria</taxon>
        <taxon>Bacillati</taxon>
        <taxon>Bacillota</taxon>
        <taxon>Clostridia</taxon>
        <taxon>Eubacteriales</taxon>
        <taxon>Clostridiaceae</taxon>
        <taxon>Clostridium</taxon>
    </lineage>
</organism>
<accession>A0A174GXV3</accession>
<dbReference type="GO" id="GO:0003677">
    <property type="term" value="F:DNA binding"/>
    <property type="evidence" value="ECO:0007669"/>
    <property type="project" value="InterPro"/>
</dbReference>
<dbReference type="InterPro" id="IPR008921">
    <property type="entry name" value="DNA_pol3_clamp-load_cplx_C"/>
</dbReference>
<dbReference type="Proteomes" id="UP000095594">
    <property type="component" value="Unassembled WGS sequence"/>
</dbReference>
<dbReference type="GO" id="GO:0006260">
    <property type="term" value="P:DNA replication"/>
    <property type="evidence" value="ECO:0007669"/>
    <property type="project" value="InterPro"/>
</dbReference>
<dbReference type="RefSeq" id="WP_055266205.1">
    <property type="nucleotide sequence ID" value="NZ_CABIXQ010000013.1"/>
</dbReference>
<sequence length="200" mass="23230">MSYSMWAEIKTRNGFAADEIISCYQKAVRRSMVEEACEYAYELYITSPQLLDKLWRRILTISVEDIGFGNLDAAVQVNALNEMRKNYPYDDGDQPMYFIHATRILAESTKDRSSDYLKNIVIKSFAMGKKVEVMDVALDKHTKRGQEMGRGSKHFFEEGTKVIPQLKIDNDYRERYGKILEVYKPEEAVENAFVYGKDQF</sequence>
<name>A0A174GXV3_9CLOT</name>
<protein>
    <submittedName>
        <fullName evidence="1">Recombination factor protein RarA</fullName>
    </submittedName>
</protein>
<dbReference type="Gene3D" id="1.20.272.10">
    <property type="match status" value="1"/>
</dbReference>
<dbReference type="AlphaFoldDB" id="A0A174GXV3"/>
<gene>
    <name evidence="1" type="ORF">ERS852471_02017</name>
</gene>
<proteinExistence type="predicted"/>
<dbReference type="SUPFAM" id="SSF48019">
    <property type="entry name" value="post-AAA+ oligomerization domain-like"/>
    <property type="match status" value="1"/>
</dbReference>
<reference evidence="1 2" key="1">
    <citation type="submission" date="2015-09" db="EMBL/GenBank/DDBJ databases">
        <authorList>
            <consortium name="Pathogen Informatics"/>
        </authorList>
    </citation>
    <scope>NUCLEOTIDE SEQUENCE [LARGE SCALE GENOMIC DNA]</scope>
    <source>
        <strain evidence="1 2">2789STDY5834856</strain>
    </source>
</reference>
<evidence type="ECO:0000313" key="1">
    <source>
        <dbReference type="EMBL" id="CUO67572.1"/>
    </source>
</evidence>